<dbReference type="Gene3D" id="1.10.530.10">
    <property type="match status" value="1"/>
</dbReference>
<accession>A0A1H2EZ16</accession>
<feature type="region of interest" description="Disordered" evidence="1">
    <location>
        <begin position="1"/>
        <end position="27"/>
    </location>
</feature>
<keyword evidence="5" id="KW-1185">Reference proteome</keyword>
<evidence type="ECO:0000313" key="4">
    <source>
        <dbReference type="EMBL" id="SDT99958.1"/>
    </source>
</evidence>
<proteinExistence type="predicted"/>
<dbReference type="EMBL" id="FNLN01000016">
    <property type="protein sequence ID" value="SDT99958.1"/>
    <property type="molecule type" value="Genomic_DNA"/>
</dbReference>
<evidence type="ECO:0000259" key="3">
    <source>
        <dbReference type="Pfam" id="PF01464"/>
    </source>
</evidence>
<protein>
    <submittedName>
        <fullName evidence="4">Transglycosylase SLT domain-containing protein</fullName>
    </submittedName>
</protein>
<keyword evidence="2" id="KW-0472">Membrane</keyword>
<dbReference type="AlphaFoldDB" id="A0A1H2EZ16"/>
<keyword evidence="2" id="KW-0812">Transmembrane</keyword>
<feature type="domain" description="Transglycosylase SLT" evidence="3">
    <location>
        <begin position="197"/>
        <end position="297"/>
    </location>
</feature>
<feature type="transmembrane region" description="Helical" evidence="2">
    <location>
        <begin position="52"/>
        <end position="78"/>
    </location>
</feature>
<feature type="transmembrane region" description="Helical" evidence="2">
    <location>
        <begin position="90"/>
        <end position="112"/>
    </location>
</feature>
<keyword evidence="2" id="KW-1133">Transmembrane helix</keyword>
<evidence type="ECO:0000313" key="5">
    <source>
        <dbReference type="Proteomes" id="UP000182882"/>
    </source>
</evidence>
<evidence type="ECO:0000256" key="1">
    <source>
        <dbReference type="SAM" id="MobiDB-lite"/>
    </source>
</evidence>
<evidence type="ECO:0000256" key="2">
    <source>
        <dbReference type="SAM" id="Phobius"/>
    </source>
</evidence>
<dbReference type="Proteomes" id="UP000182882">
    <property type="component" value="Unassembled WGS sequence"/>
</dbReference>
<dbReference type="RefSeq" id="WP_062558584.1">
    <property type="nucleotide sequence ID" value="NZ_CP013341.1"/>
</dbReference>
<organism evidence="4 5">
    <name type="scientific">Nitrosomonas ureae</name>
    <dbReference type="NCBI Taxonomy" id="44577"/>
    <lineage>
        <taxon>Bacteria</taxon>
        <taxon>Pseudomonadati</taxon>
        <taxon>Pseudomonadota</taxon>
        <taxon>Betaproteobacteria</taxon>
        <taxon>Nitrosomonadales</taxon>
        <taxon>Nitrosomonadaceae</taxon>
        <taxon>Nitrosomonas</taxon>
    </lineage>
</organism>
<dbReference type="InterPro" id="IPR008258">
    <property type="entry name" value="Transglycosylase_SLT_dom_1"/>
</dbReference>
<sequence>MNRTNPLNNLESGDIKPKQKRKRTKVVRSISNTHKLRRRTGRTQPGRFRRKILLTGIELLGLGIAAFCAIIMLLGYSASRFSGTNFFVNLLPFTAGILGLILAASLFLIGWWKLRKWLQLHSEFLTPGLSLALALLISWLVTHDQFTLTYGHFRTLVGGKEEAGRVTIAHQVYAAYRRHDTAQLQKMVNRSQEYRQAIEDAARSFNIDVNLLHGIAATESSFIPRDSSDGGKGLFQITRVPETVIAQARKQLGTEKIALDNSRHNAFVAAATFKHYLAEMKGDLFLGLLAYNIGPANGGLRFIMQQYGAVDFTTIQPYLQTLPRDYPIRVLSYSLAFRLWHKEGKLLAYEEGNNAIHIQRIGIPGLHTVW</sequence>
<name>A0A1H2EZ16_9PROT</name>
<feature type="compositionally biased region" description="Polar residues" evidence="1">
    <location>
        <begin position="1"/>
        <end position="11"/>
    </location>
</feature>
<gene>
    <name evidence="4" type="ORF">SAMN05216406_11625</name>
</gene>
<dbReference type="InterPro" id="IPR023346">
    <property type="entry name" value="Lysozyme-like_dom_sf"/>
</dbReference>
<feature type="transmembrane region" description="Helical" evidence="2">
    <location>
        <begin position="124"/>
        <end position="141"/>
    </location>
</feature>
<dbReference type="SUPFAM" id="SSF53955">
    <property type="entry name" value="Lysozyme-like"/>
    <property type="match status" value="1"/>
</dbReference>
<dbReference type="Pfam" id="PF01464">
    <property type="entry name" value="SLT"/>
    <property type="match status" value="1"/>
</dbReference>
<dbReference type="KEGG" id="nur:ATY38_06430"/>
<reference evidence="5" key="1">
    <citation type="submission" date="2016-10" db="EMBL/GenBank/DDBJ databases">
        <authorList>
            <person name="Varghese N."/>
            <person name="Submissions S."/>
        </authorList>
    </citation>
    <scope>NUCLEOTIDE SEQUENCE [LARGE SCALE GENOMIC DNA]</scope>
    <source>
        <strain evidence="5">Nm10</strain>
    </source>
</reference>